<dbReference type="GO" id="GO:0046403">
    <property type="term" value="F:polynucleotide 3'-phosphatase activity"/>
    <property type="evidence" value="ECO:0007669"/>
    <property type="project" value="TreeGrafter"/>
</dbReference>
<keyword evidence="4" id="KW-1185">Reference proteome</keyword>
<dbReference type="Gene3D" id="3.40.50.300">
    <property type="entry name" value="P-loop containing nucleotide triphosphate hydrolases"/>
    <property type="match status" value="1"/>
</dbReference>
<dbReference type="Pfam" id="PF08645">
    <property type="entry name" value="PNK3P"/>
    <property type="match status" value="1"/>
</dbReference>
<accession>A0A8H6XST5</accession>
<organism evidence="3 4">
    <name type="scientific">Mycena venus</name>
    <dbReference type="NCBI Taxonomy" id="2733690"/>
    <lineage>
        <taxon>Eukaryota</taxon>
        <taxon>Fungi</taxon>
        <taxon>Dikarya</taxon>
        <taxon>Basidiomycota</taxon>
        <taxon>Agaricomycotina</taxon>
        <taxon>Agaricomycetes</taxon>
        <taxon>Agaricomycetidae</taxon>
        <taxon>Agaricales</taxon>
        <taxon>Marasmiineae</taxon>
        <taxon>Mycenaceae</taxon>
        <taxon>Mycena</taxon>
    </lineage>
</organism>
<evidence type="ECO:0000256" key="2">
    <source>
        <dbReference type="SAM" id="Phobius"/>
    </source>
</evidence>
<keyword evidence="2" id="KW-0472">Membrane</keyword>
<dbReference type="SUPFAM" id="SSF56784">
    <property type="entry name" value="HAD-like"/>
    <property type="match status" value="1"/>
</dbReference>
<dbReference type="PANTHER" id="PTHR12083">
    <property type="entry name" value="BIFUNCTIONAL POLYNUCLEOTIDE PHOSPHATASE/KINASE"/>
    <property type="match status" value="1"/>
</dbReference>
<dbReference type="SUPFAM" id="SSF52540">
    <property type="entry name" value="P-loop containing nucleoside triphosphate hydrolases"/>
    <property type="match status" value="1"/>
</dbReference>
<dbReference type="OrthoDB" id="19045at2759"/>
<dbReference type="InterPro" id="IPR023214">
    <property type="entry name" value="HAD_sf"/>
</dbReference>
<reference evidence="3" key="1">
    <citation type="submission" date="2020-05" db="EMBL/GenBank/DDBJ databases">
        <title>Mycena genomes resolve the evolution of fungal bioluminescence.</title>
        <authorList>
            <person name="Tsai I.J."/>
        </authorList>
    </citation>
    <scope>NUCLEOTIDE SEQUENCE</scope>
    <source>
        <strain evidence="3">CCC161011</strain>
    </source>
</reference>
<protein>
    <submittedName>
        <fullName evidence="3">Bifunctional polynucleotide phosphatase/kinase</fullName>
    </submittedName>
</protein>
<evidence type="ECO:0000313" key="3">
    <source>
        <dbReference type="EMBL" id="KAF7347445.1"/>
    </source>
</evidence>
<dbReference type="GO" id="GO:0003690">
    <property type="term" value="F:double-stranded DNA binding"/>
    <property type="evidence" value="ECO:0007669"/>
    <property type="project" value="TreeGrafter"/>
</dbReference>
<feature type="transmembrane region" description="Helical" evidence="2">
    <location>
        <begin position="106"/>
        <end position="126"/>
    </location>
</feature>
<dbReference type="AlphaFoldDB" id="A0A8H6XST5"/>
<gene>
    <name evidence="3" type="ORF">MVEN_01500500</name>
</gene>
<name>A0A8H6XST5_9AGAR</name>
<dbReference type="GO" id="GO:0006281">
    <property type="term" value="P:DNA repair"/>
    <property type="evidence" value="ECO:0007669"/>
    <property type="project" value="TreeGrafter"/>
</dbReference>
<feature type="compositionally biased region" description="Basic residues" evidence="1">
    <location>
        <begin position="1"/>
        <end position="11"/>
    </location>
</feature>
<keyword evidence="3" id="KW-0808">Transferase</keyword>
<evidence type="ECO:0000256" key="1">
    <source>
        <dbReference type="SAM" id="MobiDB-lite"/>
    </source>
</evidence>
<sequence length="452" mass="50707">MASPSSKKRKASQFDSSPSSASNKVAKTIHPFFTPGYKAPVEESSASGSFRWLKSLGSPGSCLHAVNLEPSSSAKVAAFDLDDTIIKGGRKRPELEWEWWNAMGELFFPVMLLLLLIMFHSYAIVVVSNQAGLYGGNKRKNWKTKLGLIAAALPDIPFRLFAATEKDKFRKPMTGMWDELEKLYAEDGIQIGIMPVPRLFPRSLISWIDKTSSFFVGDAAGRNYSKTPGKQPDRASTDRKWAVNVEIPFLTPEEYFLGKAPDPDFTLRGFDASSLPKVPLYTPSSSPLLPNPPTQELVLFVGYPCLGKTTFYRQHFEPAGYLHINQDTLKTRDKCVKAVQEALATGKKCVVAGLEDNTNRDASTRRYYIDVAKKLRCSRPLHTIHGLVSRHAEMFPKLAFTTFKDNFEEPELGEGISQIKKVNWVFNGTPEEHKAWSKWFHLDNKDDKGLSF</sequence>
<keyword evidence="2" id="KW-1133">Transmembrane helix</keyword>
<dbReference type="InterPro" id="IPR036412">
    <property type="entry name" value="HAD-like_sf"/>
</dbReference>
<comment type="caution">
    <text evidence="3">The sequence shown here is derived from an EMBL/GenBank/DDBJ whole genome shotgun (WGS) entry which is preliminary data.</text>
</comment>
<feature type="region of interest" description="Disordered" evidence="1">
    <location>
        <begin position="1"/>
        <end position="23"/>
    </location>
</feature>
<dbReference type="Pfam" id="PF13671">
    <property type="entry name" value="AAA_33"/>
    <property type="match status" value="1"/>
</dbReference>
<dbReference type="Proteomes" id="UP000620124">
    <property type="component" value="Unassembled WGS sequence"/>
</dbReference>
<dbReference type="EMBL" id="JACAZI010000012">
    <property type="protein sequence ID" value="KAF7347445.1"/>
    <property type="molecule type" value="Genomic_DNA"/>
</dbReference>
<dbReference type="InterPro" id="IPR013954">
    <property type="entry name" value="PNK3P"/>
</dbReference>
<evidence type="ECO:0000313" key="4">
    <source>
        <dbReference type="Proteomes" id="UP000620124"/>
    </source>
</evidence>
<dbReference type="PANTHER" id="PTHR12083:SF9">
    <property type="entry name" value="BIFUNCTIONAL POLYNUCLEOTIDE PHOSPHATASE_KINASE"/>
    <property type="match status" value="1"/>
</dbReference>
<dbReference type="Gene3D" id="3.40.50.1000">
    <property type="entry name" value="HAD superfamily/HAD-like"/>
    <property type="match status" value="1"/>
</dbReference>
<proteinExistence type="predicted"/>
<dbReference type="GO" id="GO:0046404">
    <property type="term" value="F:ATP-dependent polydeoxyribonucleotide 5'-hydroxyl-kinase activity"/>
    <property type="evidence" value="ECO:0007669"/>
    <property type="project" value="TreeGrafter"/>
</dbReference>
<keyword evidence="3" id="KW-0418">Kinase</keyword>
<feature type="compositionally biased region" description="Low complexity" evidence="1">
    <location>
        <begin position="13"/>
        <end position="22"/>
    </location>
</feature>
<keyword evidence="2" id="KW-0812">Transmembrane</keyword>
<dbReference type="InterPro" id="IPR027417">
    <property type="entry name" value="P-loop_NTPase"/>
</dbReference>